<reference evidence="1" key="1">
    <citation type="journal article" date="2015" name="BMC Genomics">
        <title>Transcriptome profiling of a Rhizobium leguminosarum bv. trifolii rosR mutant reveals the role of the transcriptional regulator RosR in motility, synthesis of cell-surface components, and other cellular processes.</title>
        <authorList>
            <person name="Rachwal K."/>
            <person name="Matczynska E."/>
            <person name="Janczarek M."/>
        </authorList>
    </citation>
    <scope>NUCLEOTIDE SEQUENCE</scope>
    <source>
        <strain evidence="1">Rt24.2</strain>
    </source>
</reference>
<dbReference type="InterPro" id="IPR008274">
    <property type="entry name" value="AldOxase/xan_DH_MoCoBD1"/>
</dbReference>
<evidence type="ECO:0000313" key="1">
    <source>
        <dbReference type="EMBL" id="AOO94277.1"/>
    </source>
</evidence>
<dbReference type="RefSeq" id="WP_018517558.1">
    <property type="nucleotide sequence ID" value="NZ_CP050086.1"/>
</dbReference>
<dbReference type="Pfam" id="PF01315">
    <property type="entry name" value="Ald_Xan_dh_C"/>
    <property type="match status" value="1"/>
</dbReference>
<dbReference type="InterPro" id="IPR046867">
    <property type="entry name" value="AldOxase/xan_DH_MoCoBD2"/>
</dbReference>
<dbReference type="PANTHER" id="PTHR11908:SF153">
    <property type="entry name" value="DEHYDROGENASE"/>
    <property type="match status" value="1"/>
</dbReference>
<dbReference type="GeneID" id="61426939"/>
<dbReference type="InterPro" id="IPR016208">
    <property type="entry name" value="Ald_Oxase/xanthine_DH-like"/>
</dbReference>
<name>A0A1B8R2N0_RHILT</name>
<dbReference type="EMBL" id="KX491913">
    <property type="protein sequence ID" value="AOO94277.1"/>
    <property type="molecule type" value="Genomic_DNA"/>
</dbReference>
<dbReference type="Pfam" id="PF20256">
    <property type="entry name" value="MoCoBD_2"/>
    <property type="match status" value="1"/>
</dbReference>
<dbReference type="Gene3D" id="3.90.1170.50">
    <property type="entry name" value="Aldehyde oxidase/xanthine dehydrogenase, a/b hammerhead"/>
    <property type="match status" value="1"/>
</dbReference>
<dbReference type="AlphaFoldDB" id="A0A1B8R2N0"/>
<dbReference type="GO" id="GO:0005506">
    <property type="term" value="F:iron ion binding"/>
    <property type="evidence" value="ECO:0007669"/>
    <property type="project" value="InterPro"/>
</dbReference>
<reference evidence="1" key="2">
    <citation type="journal article" date="2016" name="Front. Microbiol.">
        <title>The Regulatory Protein RosR Affects Rhizobium leguminosarum bv. trifolii Protein Profiles, Cell Surface Properties, and Symbiosis with Clover.</title>
        <authorList>
            <person name="Rachwal K."/>
            <person name="Boguszewska A."/>
            <person name="Kopcinska J."/>
            <person name="Karas M."/>
            <person name="Tchorzewski M."/>
            <person name="Janczarek M."/>
        </authorList>
    </citation>
    <scope>NUCLEOTIDE SEQUENCE</scope>
    <source>
        <strain evidence="1">Rt24.2</strain>
    </source>
</reference>
<dbReference type="InterPro" id="IPR000674">
    <property type="entry name" value="Ald_Oxase/Xan_DH_a/b"/>
</dbReference>
<organism evidence="1">
    <name type="scientific">Rhizobium leguminosarum bv. trifolii</name>
    <dbReference type="NCBI Taxonomy" id="386"/>
    <lineage>
        <taxon>Bacteria</taxon>
        <taxon>Pseudomonadati</taxon>
        <taxon>Pseudomonadota</taxon>
        <taxon>Alphaproteobacteria</taxon>
        <taxon>Hyphomicrobiales</taxon>
        <taxon>Rhizobiaceae</taxon>
        <taxon>Rhizobium/Agrobacterium group</taxon>
        <taxon>Rhizobium</taxon>
    </lineage>
</organism>
<dbReference type="Pfam" id="PF02738">
    <property type="entry name" value="MoCoBD_1"/>
    <property type="match status" value="1"/>
</dbReference>
<dbReference type="InterPro" id="IPR036856">
    <property type="entry name" value="Ald_Oxase/Xan_DH_a/b_sf"/>
</dbReference>
<accession>A0A1B8R2N0</accession>
<protein>
    <submittedName>
        <fullName evidence="1">Uncharacterized protein</fullName>
    </submittedName>
</protein>
<sequence>MTRHLGKETPRVDGIAKVTGRAKYAAEFQVPHLAYGFLVMSSIARGRISAIDTQAAQAADGVIQVFTHLNAGRLGPAQSPGGPPQWAWPLQSDRIFFNNQPIALVVAETYEQARYASRLVKVSYEPEPHETDLYRVLDRAEPDPRTASRRAKGSPDAAMKTAPVKIEAEYRIPIEHHNPIEPHAAIAFWEGDRLTIFDKTQEVYGVRNHLAEGLGVPTEHIRVISPFVGGAFGASLKPNYYPSLTAMAARELRRPVKIAFTRAQMFTGHGYRPSTFQKVTLGADEDGKLEAIIHEAYHNTSSFEDFSDATTGVTRQMYACTHISNPLKVARTDLATPTWMRAPGAVSGMFALESAMDELAYAVNIDPLELRFINYADVDPETGKPFSSKALRECYQLGAEKFGWADRNPEPRSMRDGPLLVGWGMASAVWGAAQQPASARVTYRAEGTASVASAASDIGPGTYTVMTMIAAEYLGLGLEQVTFELGDTQMPRAPAQGGSWTTSSVGSAIHGGALAITARLLDLANREPGSPLQGLVAADVEMLDGRVRQKSDPSRYVEIRETMHRAGIDEITENYDAEPSRERENYTSLAHGAQFVEVKVDPNLGTVKVTRVIAVAACGKILNPLASHSQEIGGVVWGIGMALEEATELDHRYGRIMNANLQHYHVPVNADVHSIETIFVEEEDMIVNPLGVKGMGELGMVGIPAAIANAVFHATGRRIRDLPITPDKLL</sequence>
<dbReference type="SMART" id="SM01008">
    <property type="entry name" value="Ald_Xan_dh_C"/>
    <property type="match status" value="1"/>
</dbReference>
<dbReference type="SUPFAM" id="SSF56003">
    <property type="entry name" value="Molybdenum cofactor-binding domain"/>
    <property type="match status" value="1"/>
</dbReference>
<proteinExistence type="predicted"/>
<dbReference type="Gene3D" id="3.30.365.10">
    <property type="entry name" value="Aldehyde oxidase/xanthine dehydrogenase, molybdopterin binding domain"/>
    <property type="match status" value="4"/>
</dbReference>
<dbReference type="InterPro" id="IPR037165">
    <property type="entry name" value="AldOxase/xan_DH_Mopterin-bd_sf"/>
</dbReference>
<dbReference type="SUPFAM" id="SSF54665">
    <property type="entry name" value="CO dehydrogenase molybdoprotein N-domain-like"/>
    <property type="match status" value="1"/>
</dbReference>
<dbReference type="PANTHER" id="PTHR11908">
    <property type="entry name" value="XANTHINE DEHYDROGENASE"/>
    <property type="match status" value="1"/>
</dbReference>
<dbReference type="GO" id="GO:0016491">
    <property type="term" value="F:oxidoreductase activity"/>
    <property type="evidence" value="ECO:0007669"/>
    <property type="project" value="InterPro"/>
</dbReference>